<dbReference type="PRINTS" id="PR01217">
    <property type="entry name" value="PRICHEXTENSN"/>
</dbReference>
<dbReference type="WBParaSite" id="SPAL_0000979600.1">
    <property type="protein sequence ID" value="SPAL_0000979600.1"/>
    <property type="gene ID" value="SPAL_0000979600"/>
</dbReference>
<feature type="region of interest" description="Disordered" evidence="1">
    <location>
        <begin position="556"/>
        <end position="727"/>
    </location>
</feature>
<evidence type="ECO:0000313" key="4">
    <source>
        <dbReference type="WBParaSite" id="SPAL_0000979600.1"/>
    </source>
</evidence>
<evidence type="ECO:0000256" key="1">
    <source>
        <dbReference type="SAM" id="MobiDB-lite"/>
    </source>
</evidence>
<dbReference type="InterPro" id="IPR014044">
    <property type="entry name" value="CAP_dom"/>
</dbReference>
<dbReference type="Gene3D" id="3.40.33.10">
    <property type="entry name" value="CAP"/>
    <property type="match status" value="3"/>
</dbReference>
<keyword evidence="3" id="KW-1185">Reference proteome</keyword>
<evidence type="ECO:0000259" key="2">
    <source>
        <dbReference type="SMART" id="SM00198"/>
    </source>
</evidence>
<feature type="compositionally biased region" description="Basic residues" evidence="1">
    <location>
        <begin position="312"/>
        <end position="337"/>
    </location>
</feature>
<feature type="compositionally biased region" description="Low complexity" evidence="1">
    <location>
        <begin position="710"/>
        <end position="727"/>
    </location>
</feature>
<protein>
    <submittedName>
        <fullName evidence="4">SCP domain-containing protein</fullName>
    </submittedName>
</protein>
<evidence type="ECO:0000313" key="3">
    <source>
        <dbReference type="Proteomes" id="UP000046392"/>
    </source>
</evidence>
<dbReference type="InterPro" id="IPR035940">
    <property type="entry name" value="CAP_sf"/>
</dbReference>
<feature type="compositionally biased region" description="Pro residues" evidence="1">
    <location>
        <begin position="692"/>
        <end position="709"/>
    </location>
</feature>
<dbReference type="STRING" id="174720.A0A0N5BVD3"/>
<feature type="region of interest" description="Disordered" evidence="1">
    <location>
        <begin position="138"/>
        <end position="363"/>
    </location>
</feature>
<dbReference type="AlphaFoldDB" id="A0A0N5BVD3"/>
<feature type="compositionally biased region" description="Basic residues" evidence="1">
    <location>
        <begin position="605"/>
        <end position="657"/>
    </location>
</feature>
<dbReference type="Proteomes" id="UP000046392">
    <property type="component" value="Unplaced"/>
</dbReference>
<dbReference type="InterPro" id="IPR001283">
    <property type="entry name" value="CRISP-related"/>
</dbReference>
<proteinExistence type="predicted"/>
<dbReference type="SMART" id="SM00198">
    <property type="entry name" value="SCP"/>
    <property type="match status" value="1"/>
</dbReference>
<name>A0A0N5BVD3_STREA</name>
<feature type="compositionally biased region" description="Basic and acidic residues" evidence="1">
    <location>
        <begin position="556"/>
        <end position="566"/>
    </location>
</feature>
<reference evidence="4" key="1">
    <citation type="submission" date="2017-02" db="UniProtKB">
        <authorList>
            <consortium name="WormBaseParasite"/>
        </authorList>
    </citation>
    <scope>IDENTIFICATION</scope>
</reference>
<dbReference type="PANTHER" id="PTHR10334">
    <property type="entry name" value="CYSTEINE-RICH SECRETORY PROTEIN-RELATED"/>
    <property type="match status" value="1"/>
</dbReference>
<dbReference type="Pfam" id="PF00188">
    <property type="entry name" value="CAP"/>
    <property type="match status" value="3"/>
</dbReference>
<dbReference type="SUPFAM" id="SSF55797">
    <property type="entry name" value="PR-1-like"/>
    <property type="match status" value="3"/>
</dbReference>
<feature type="compositionally biased region" description="Basic residues" evidence="1">
    <location>
        <begin position="171"/>
        <end position="288"/>
    </location>
</feature>
<sequence length="874" mass="100109">MQIDLFKYLRKRHFGEKDGQFNKKINELRTKNHAEILKVDDALTKRAQKHVEESAEKRVDNINNESAGVSFHIAESESKYDPLSMWTSESTVIDYDNLENGPTPKRFTQLICISTTNIGCGLTDTERENNEIKYLKERQADKKEGQNEQTIAEIKNNKKKVIIKKPIAGKNPRKRPPFPRPPARRTTPRRPPLRRTTPRRPPARRTTPRRPPGRRTTPRRPPARRTTPRRPPGRRTTPRKPPGRRTTPRRPPLRRTTPRRPPIRKTTARKPPARRTLPRRPPPRKTTARRLPTTRPPIRKTTARRTSTPRSPNKRPQTRKPGHRQPLTKRKTKKQTTPKKPSLKPLTIPPTRHQTQKTITTTTTTTTITATTTTLKPDEYARLKSQLIIDINNLRLKHKAKELIVNTTLANQAQKVADDIKNILGNIDNSIGWLLNFAGLEDESTPSTERTAESENIVYGKPDGEPVPEEVAQLVWASTTDIGCGISKIDTENIMVSICMFYPHRKNPENNVENNDSVSLDLIRNDLSSKKFAGHDSFVHSKSRISKNNYLRKRQIENKGVQREESSFVSKKSNNEDNKRQARIIQGKKFTGISPLGIRPPYPRHPNRKPPIKRTTPRRPPVRRTTIRRPPVRRTTTRRPPIRRTTTRRSSIRRTTIRRPPNGRPTTKKLEPRPTLPKRSTKKQTTPKTTLPRPPVRPSVRPPLRPQTPKPTTTKRATTTTRSTTTTVKPDKYAALIAKTISDINNLRLKHQAEKLTVSATLAKRAQKIADESHEKLNDINDDSIRLIFYHARSEREFDPLSFWTIGIQDIDYNDLNERTVPLDFAQLVWVSSKEIGCGISELKDNAGILTICLFSPKGGIPGQYPENIRRPIS</sequence>
<accession>A0A0N5BVD3</accession>
<organism evidence="3 4">
    <name type="scientific">Strongyloides papillosus</name>
    <name type="common">Intestinal threadworm</name>
    <dbReference type="NCBI Taxonomy" id="174720"/>
    <lineage>
        <taxon>Eukaryota</taxon>
        <taxon>Metazoa</taxon>
        <taxon>Ecdysozoa</taxon>
        <taxon>Nematoda</taxon>
        <taxon>Chromadorea</taxon>
        <taxon>Rhabditida</taxon>
        <taxon>Tylenchina</taxon>
        <taxon>Panagrolaimomorpha</taxon>
        <taxon>Strongyloidoidea</taxon>
        <taxon>Strongyloididae</taxon>
        <taxon>Strongyloides</taxon>
    </lineage>
</organism>
<feature type="compositionally biased region" description="Low complexity" evidence="1">
    <location>
        <begin position="338"/>
        <end position="351"/>
    </location>
</feature>
<feature type="domain" description="SCP" evidence="2">
    <location>
        <begin position="735"/>
        <end position="863"/>
    </location>
</feature>